<accession>A0ACA9Q7G5</accession>
<comment type="caution">
    <text evidence="1">The sequence shown here is derived from an EMBL/GenBank/DDBJ whole genome shotgun (WGS) entry which is preliminary data.</text>
</comment>
<proteinExistence type="predicted"/>
<sequence>MDLIPLQINTDNNNNTEQHCKGCDKDRPCSLFIDNNKTFQGNSKERTNQIIEVISDVDEYKW</sequence>
<protein>
    <submittedName>
        <fullName evidence="1">3535_t:CDS:1</fullName>
    </submittedName>
</protein>
<name>A0ACA9Q7G5_9GLOM</name>
<keyword evidence="2" id="KW-1185">Reference proteome</keyword>
<dbReference type="EMBL" id="CAJVPU010040485">
    <property type="protein sequence ID" value="CAG8739416.1"/>
    <property type="molecule type" value="Genomic_DNA"/>
</dbReference>
<organism evidence="1 2">
    <name type="scientific">Dentiscutata heterogama</name>
    <dbReference type="NCBI Taxonomy" id="1316150"/>
    <lineage>
        <taxon>Eukaryota</taxon>
        <taxon>Fungi</taxon>
        <taxon>Fungi incertae sedis</taxon>
        <taxon>Mucoromycota</taxon>
        <taxon>Glomeromycotina</taxon>
        <taxon>Glomeromycetes</taxon>
        <taxon>Diversisporales</taxon>
        <taxon>Gigasporaceae</taxon>
        <taxon>Dentiscutata</taxon>
    </lineage>
</organism>
<feature type="non-terminal residue" evidence="1">
    <location>
        <position position="62"/>
    </location>
</feature>
<reference evidence="1" key="1">
    <citation type="submission" date="2021-06" db="EMBL/GenBank/DDBJ databases">
        <authorList>
            <person name="Kallberg Y."/>
            <person name="Tangrot J."/>
            <person name="Rosling A."/>
        </authorList>
    </citation>
    <scope>NUCLEOTIDE SEQUENCE</scope>
    <source>
        <strain evidence="1">IL203A</strain>
    </source>
</reference>
<dbReference type="Proteomes" id="UP000789702">
    <property type="component" value="Unassembled WGS sequence"/>
</dbReference>
<evidence type="ECO:0000313" key="1">
    <source>
        <dbReference type="EMBL" id="CAG8739416.1"/>
    </source>
</evidence>
<evidence type="ECO:0000313" key="2">
    <source>
        <dbReference type="Proteomes" id="UP000789702"/>
    </source>
</evidence>
<gene>
    <name evidence="1" type="ORF">DHETER_LOCUS13956</name>
</gene>